<accession>A0A0C2S5P6</accession>
<reference evidence="2 3" key="1">
    <citation type="submission" date="2014-04" db="EMBL/GenBank/DDBJ databases">
        <title>Evolutionary Origins and Diversification of the Mycorrhizal Mutualists.</title>
        <authorList>
            <consortium name="DOE Joint Genome Institute"/>
            <consortium name="Mycorrhizal Genomics Consortium"/>
            <person name="Kohler A."/>
            <person name="Kuo A."/>
            <person name="Nagy L.G."/>
            <person name="Floudas D."/>
            <person name="Copeland A."/>
            <person name="Barry K.W."/>
            <person name="Cichocki N."/>
            <person name="Veneault-Fourrey C."/>
            <person name="LaButti K."/>
            <person name="Lindquist E.A."/>
            <person name="Lipzen A."/>
            <person name="Lundell T."/>
            <person name="Morin E."/>
            <person name="Murat C."/>
            <person name="Riley R."/>
            <person name="Ohm R."/>
            <person name="Sun H."/>
            <person name="Tunlid A."/>
            <person name="Henrissat B."/>
            <person name="Grigoriev I.V."/>
            <person name="Hibbett D.S."/>
            <person name="Martin F."/>
        </authorList>
    </citation>
    <scope>NUCLEOTIDE SEQUENCE [LARGE SCALE GENOMIC DNA]</scope>
    <source>
        <strain evidence="2 3">Koide BX008</strain>
    </source>
</reference>
<feature type="region of interest" description="Disordered" evidence="1">
    <location>
        <begin position="1"/>
        <end position="61"/>
    </location>
</feature>
<organism evidence="2 3">
    <name type="scientific">Amanita muscaria (strain Koide BX008)</name>
    <dbReference type="NCBI Taxonomy" id="946122"/>
    <lineage>
        <taxon>Eukaryota</taxon>
        <taxon>Fungi</taxon>
        <taxon>Dikarya</taxon>
        <taxon>Basidiomycota</taxon>
        <taxon>Agaricomycotina</taxon>
        <taxon>Agaricomycetes</taxon>
        <taxon>Agaricomycetidae</taxon>
        <taxon>Agaricales</taxon>
        <taxon>Pluteineae</taxon>
        <taxon>Amanitaceae</taxon>
        <taxon>Amanita</taxon>
    </lineage>
</organism>
<dbReference type="EMBL" id="KN818349">
    <property type="protein sequence ID" value="KIL58045.1"/>
    <property type="molecule type" value="Genomic_DNA"/>
</dbReference>
<feature type="compositionally biased region" description="Basic and acidic residues" evidence="1">
    <location>
        <begin position="31"/>
        <end position="41"/>
    </location>
</feature>
<dbReference type="InParanoid" id="A0A0C2S5P6"/>
<keyword evidence="3" id="KW-1185">Reference proteome</keyword>
<proteinExistence type="predicted"/>
<dbReference type="AlphaFoldDB" id="A0A0C2S5P6"/>
<dbReference type="HOGENOM" id="CLU_2412757_0_0_1"/>
<name>A0A0C2S5P6_AMAMK</name>
<sequence>MPSDPTPSSFTFSPTSLSFHAPPSLIRKRKRVDDKDNELPKHFGHTTSLISTSKKPKYSDNQQKLEDVFKAIDDATDVDRSHTGTKRRALKT</sequence>
<gene>
    <name evidence="2" type="ORF">M378DRAFT_346291</name>
</gene>
<feature type="compositionally biased region" description="Low complexity" evidence="1">
    <location>
        <begin position="1"/>
        <end position="19"/>
    </location>
</feature>
<evidence type="ECO:0000256" key="1">
    <source>
        <dbReference type="SAM" id="MobiDB-lite"/>
    </source>
</evidence>
<dbReference type="Proteomes" id="UP000054549">
    <property type="component" value="Unassembled WGS sequence"/>
</dbReference>
<evidence type="ECO:0000313" key="2">
    <source>
        <dbReference type="EMBL" id="KIL58045.1"/>
    </source>
</evidence>
<protein>
    <submittedName>
        <fullName evidence="2">Uncharacterized protein</fullName>
    </submittedName>
</protein>
<evidence type="ECO:0000313" key="3">
    <source>
        <dbReference type="Proteomes" id="UP000054549"/>
    </source>
</evidence>